<comment type="caution">
    <text evidence="1">The sequence shown here is derived from an EMBL/GenBank/DDBJ whole genome shotgun (WGS) entry which is preliminary data.</text>
</comment>
<organism evidence="1 2">
    <name type="scientific">Prosthecobacter vanneervenii</name>
    <dbReference type="NCBI Taxonomy" id="48466"/>
    <lineage>
        <taxon>Bacteria</taxon>
        <taxon>Pseudomonadati</taxon>
        <taxon>Verrucomicrobiota</taxon>
        <taxon>Verrucomicrobiia</taxon>
        <taxon>Verrucomicrobiales</taxon>
        <taxon>Verrucomicrobiaceae</taxon>
        <taxon>Prosthecobacter</taxon>
    </lineage>
</organism>
<dbReference type="Proteomes" id="UP000590740">
    <property type="component" value="Unassembled WGS sequence"/>
</dbReference>
<accession>A0A7W7YDP0</accession>
<evidence type="ECO:0000313" key="2">
    <source>
        <dbReference type="Proteomes" id="UP000590740"/>
    </source>
</evidence>
<reference evidence="1 2" key="1">
    <citation type="submission" date="2020-08" db="EMBL/GenBank/DDBJ databases">
        <title>Genomic Encyclopedia of Type Strains, Phase IV (KMG-IV): sequencing the most valuable type-strain genomes for metagenomic binning, comparative biology and taxonomic classification.</title>
        <authorList>
            <person name="Goeker M."/>
        </authorList>
    </citation>
    <scope>NUCLEOTIDE SEQUENCE [LARGE SCALE GENOMIC DNA]</scope>
    <source>
        <strain evidence="1 2">DSM 12252</strain>
    </source>
</reference>
<dbReference type="AlphaFoldDB" id="A0A7W7YDP0"/>
<protein>
    <submittedName>
        <fullName evidence="1">Uncharacterized protein</fullName>
    </submittedName>
</protein>
<dbReference type="EMBL" id="JACHIG010000009">
    <property type="protein sequence ID" value="MBB5034286.1"/>
    <property type="molecule type" value="Genomic_DNA"/>
</dbReference>
<evidence type="ECO:0000313" key="1">
    <source>
        <dbReference type="EMBL" id="MBB5034286.1"/>
    </source>
</evidence>
<name>A0A7W7YDP0_9BACT</name>
<gene>
    <name evidence="1" type="ORF">HNQ65_003880</name>
</gene>
<keyword evidence="2" id="KW-1185">Reference proteome</keyword>
<sequence length="143" mass="15557">MNPSPSPSSRWKAVLLLLLVFILGAGCGIGGGLLVVRRALQHAIAHPSESHAPVDRLMHKVESVMVAELALTETERAAVHAELQQTATDFKALRLEMWQKAGANVEGSLDRICKHLPAEKQALLRKKAVERLGPWGLLSDDKS</sequence>
<dbReference type="RefSeq" id="WP_184341947.1">
    <property type="nucleotide sequence ID" value="NZ_JACHIG010000009.1"/>
</dbReference>
<proteinExistence type="predicted"/>